<proteinExistence type="predicted"/>
<dbReference type="SUPFAM" id="SSF51735">
    <property type="entry name" value="NAD(P)-binding Rossmann-fold domains"/>
    <property type="match status" value="1"/>
</dbReference>
<organism evidence="3 4">
    <name type="scientific">Actinomycetospora chlora</name>
    <dbReference type="NCBI Taxonomy" id="663608"/>
    <lineage>
        <taxon>Bacteria</taxon>
        <taxon>Bacillati</taxon>
        <taxon>Actinomycetota</taxon>
        <taxon>Actinomycetes</taxon>
        <taxon>Pseudonocardiales</taxon>
        <taxon>Pseudonocardiaceae</taxon>
        <taxon>Actinomycetospora</taxon>
    </lineage>
</organism>
<dbReference type="InterPro" id="IPR036291">
    <property type="entry name" value="NAD(P)-bd_dom_sf"/>
</dbReference>
<evidence type="ECO:0000256" key="1">
    <source>
        <dbReference type="SAM" id="MobiDB-lite"/>
    </source>
</evidence>
<feature type="domain" description="Phosphogluconate dehydrogenase NAD-binding putative C-terminal" evidence="2">
    <location>
        <begin position="188"/>
        <end position="253"/>
    </location>
</feature>
<reference evidence="4" key="1">
    <citation type="journal article" date="2019" name="Int. J. Syst. Evol. Microbiol.">
        <title>The Global Catalogue of Microorganisms (GCM) 10K type strain sequencing project: providing services to taxonomists for standard genome sequencing and annotation.</title>
        <authorList>
            <consortium name="The Broad Institute Genomics Platform"/>
            <consortium name="The Broad Institute Genome Sequencing Center for Infectious Disease"/>
            <person name="Wu L."/>
            <person name="Ma J."/>
        </authorList>
    </citation>
    <scope>NUCLEOTIDE SEQUENCE [LARGE SCALE GENOMIC DNA]</scope>
    <source>
        <strain evidence="4">JCM 17979</strain>
    </source>
</reference>
<dbReference type="Pfam" id="PF09130">
    <property type="entry name" value="DUF1932"/>
    <property type="match status" value="1"/>
</dbReference>
<dbReference type="Gene3D" id="3.40.50.720">
    <property type="entry name" value="NAD(P)-binding Rossmann-like Domain"/>
    <property type="match status" value="1"/>
</dbReference>
<dbReference type="InterPro" id="IPR013328">
    <property type="entry name" value="6PGD_dom2"/>
</dbReference>
<dbReference type="RefSeq" id="WP_345413408.1">
    <property type="nucleotide sequence ID" value="NZ_BAABHO010000011.1"/>
</dbReference>
<gene>
    <name evidence="3" type="ORF">GCM10023200_18780</name>
</gene>
<dbReference type="EMBL" id="BAABHO010000011">
    <property type="protein sequence ID" value="GAA4785159.1"/>
    <property type="molecule type" value="Genomic_DNA"/>
</dbReference>
<evidence type="ECO:0000313" key="4">
    <source>
        <dbReference type="Proteomes" id="UP001500928"/>
    </source>
</evidence>
<evidence type="ECO:0000259" key="2">
    <source>
        <dbReference type="Pfam" id="PF09130"/>
    </source>
</evidence>
<dbReference type="Gene3D" id="1.10.1040.10">
    <property type="entry name" value="N-(1-d-carboxylethyl)-l-norvaline Dehydrogenase, domain 2"/>
    <property type="match status" value="1"/>
</dbReference>
<name>A0ABP9ARC5_9PSEU</name>
<feature type="region of interest" description="Disordered" evidence="1">
    <location>
        <begin position="262"/>
        <end position="283"/>
    </location>
</feature>
<dbReference type="Proteomes" id="UP001500928">
    <property type="component" value="Unassembled WGS sequence"/>
</dbReference>
<accession>A0ABP9ARC5</accession>
<evidence type="ECO:0000313" key="3">
    <source>
        <dbReference type="EMBL" id="GAA4785159.1"/>
    </source>
</evidence>
<keyword evidence="4" id="KW-1185">Reference proteome</keyword>
<protein>
    <submittedName>
        <fullName evidence="3">NAD(P)-dependent oxidoreductase</fullName>
    </submittedName>
</protein>
<dbReference type="InterPro" id="IPR008927">
    <property type="entry name" value="6-PGluconate_DH-like_C_sf"/>
</dbReference>
<dbReference type="InterPro" id="IPR015814">
    <property type="entry name" value="Pgluconate_DH_NAD-bd_C"/>
</dbReference>
<sequence length="283" mass="27998">MSTVGVVAPGAMGTALAGCLAAGGHRVLTSLAGRSGATARRARDVLADAGTLTDLVAAVEVLLLVVPPGEARAAGRDVAAACDAAGARPLVVELDAVAPTTVAAIAADLPADLVDGAISGPPPRPDAQAPTRVFLAGPRAGEVAALTAPGVRWIVLDGPVGAASAAKMCTASVRKGHQALLAQALVTAAAHGVLDTVLDDVRLDFPDAGVPTAAVAATKAWRFVDEMTEIAATQAGAGLTPDLGEALATVYRALATSEWGARRPDEVPADLADPSGLRPGTDG</sequence>
<comment type="caution">
    <text evidence="3">The sequence shown here is derived from an EMBL/GenBank/DDBJ whole genome shotgun (WGS) entry which is preliminary data.</text>
</comment>
<dbReference type="SUPFAM" id="SSF48179">
    <property type="entry name" value="6-phosphogluconate dehydrogenase C-terminal domain-like"/>
    <property type="match status" value="1"/>
</dbReference>